<dbReference type="AlphaFoldDB" id="A0A7W9BRX3"/>
<sequence length="301" mass="33332">MDRFDTMRLFVRIVERGNFSSAARDLQLPPATVTRAIQQLEARLGARLLERTTRTVRPTDDGAVYYARCVLLLADLDEVESGLRAGTSSGPLCVDMQGTLARFFVLPALPAFIRRYPNIELRLSETDRMIDLVEEGIDCVLRAGVLPDSSLVGRQVAVSEQLTLASRAYIDRHGIPETLEDLSQHRMVGYLASASGQPYALDFTVDGMAREVMMPFDIVVRGAEIYTAAGLAGMGLIQVPRYRIQKHLDAGELVSLLPRHPPPPMPVSLLHPGNRSVSPRARVFADWLTTLFQGLQHEGRL</sequence>
<dbReference type="Gene3D" id="3.40.190.290">
    <property type="match status" value="1"/>
</dbReference>
<dbReference type="PANTHER" id="PTHR30537">
    <property type="entry name" value="HTH-TYPE TRANSCRIPTIONAL REGULATOR"/>
    <property type="match status" value="1"/>
</dbReference>
<dbReference type="GO" id="GO:0006351">
    <property type="term" value="P:DNA-templated transcription"/>
    <property type="evidence" value="ECO:0007669"/>
    <property type="project" value="TreeGrafter"/>
</dbReference>
<dbReference type="InterPro" id="IPR036388">
    <property type="entry name" value="WH-like_DNA-bd_sf"/>
</dbReference>
<evidence type="ECO:0000313" key="7">
    <source>
        <dbReference type="Proteomes" id="UP000546701"/>
    </source>
</evidence>
<evidence type="ECO:0000256" key="1">
    <source>
        <dbReference type="ARBA" id="ARBA00009437"/>
    </source>
</evidence>
<feature type="domain" description="HTH lysR-type" evidence="5">
    <location>
        <begin position="1"/>
        <end position="59"/>
    </location>
</feature>
<evidence type="ECO:0000259" key="5">
    <source>
        <dbReference type="PROSITE" id="PS50931"/>
    </source>
</evidence>
<keyword evidence="4" id="KW-0804">Transcription</keyword>
<dbReference type="Proteomes" id="UP000546701">
    <property type="component" value="Unassembled WGS sequence"/>
</dbReference>
<dbReference type="SUPFAM" id="SSF46785">
    <property type="entry name" value="Winged helix' DNA-binding domain"/>
    <property type="match status" value="1"/>
</dbReference>
<dbReference type="SUPFAM" id="SSF53850">
    <property type="entry name" value="Periplasmic binding protein-like II"/>
    <property type="match status" value="1"/>
</dbReference>
<dbReference type="Gene3D" id="1.10.10.10">
    <property type="entry name" value="Winged helix-like DNA-binding domain superfamily/Winged helix DNA-binding domain"/>
    <property type="match status" value="1"/>
</dbReference>
<dbReference type="OrthoDB" id="9786526at2"/>
<dbReference type="InterPro" id="IPR005119">
    <property type="entry name" value="LysR_subst-bd"/>
</dbReference>
<dbReference type="FunFam" id="1.10.10.10:FF:000001">
    <property type="entry name" value="LysR family transcriptional regulator"/>
    <property type="match status" value="1"/>
</dbReference>
<organism evidence="6 7">
    <name type="scientific">Sphingomonas prati</name>
    <dbReference type="NCBI Taxonomy" id="1843237"/>
    <lineage>
        <taxon>Bacteria</taxon>
        <taxon>Pseudomonadati</taxon>
        <taxon>Pseudomonadota</taxon>
        <taxon>Alphaproteobacteria</taxon>
        <taxon>Sphingomonadales</taxon>
        <taxon>Sphingomonadaceae</taxon>
        <taxon>Sphingomonas</taxon>
    </lineage>
</organism>
<name>A0A7W9BRX3_9SPHN</name>
<accession>A0A7W9BRX3</accession>
<dbReference type="RefSeq" id="WP_157176782.1">
    <property type="nucleotide sequence ID" value="NZ_BMJP01000002.1"/>
</dbReference>
<proteinExistence type="inferred from homology"/>
<dbReference type="GO" id="GO:0043565">
    <property type="term" value="F:sequence-specific DNA binding"/>
    <property type="evidence" value="ECO:0007669"/>
    <property type="project" value="TreeGrafter"/>
</dbReference>
<comment type="similarity">
    <text evidence="1">Belongs to the LysR transcriptional regulatory family.</text>
</comment>
<evidence type="ECO:0000313" key="6">
    <source>
        <dbReference type="EMBL" id="MBB5729028.1"/>
    </source>
</evidence>
<keyword evidence="3 6" id="KW-0238">DNA-binding</keyword>
<dbReference type="PANTHER" id="PTHR30537:SF72">
    <property type="entry name" value="LYSR FAMILY TRANSCRIPTIONAL REGULATOR"/>
    <property type="match status" value="1"/>
</dbReference>
<dbReference type="CDD" id="cd08472">
    <property type="entry name" value="PBP2_CrgA_like_3"/>
    <property type="match status" value="1"/>
</dbReference>
<evidence type="ECO:0000256" key="2">
    <source>
        <dbReference type="ARBA" id="ARBA00023015"/>
    </source>
</evidence>
<dbReference type="InterPro" id="IPR000847">
    <property type="entry name" value="LysR_HTH_N"/>
</dbReference>
<reference evidence="6 7" key="1">
    <citation type="submission" date="2020-08" db="EMBL/GenBank/DDBJ databases">
        <title>Genomic Encyclopedia of Type Strains, Phase IV (KMG-IV): sequencing the most valuable type-strain genomes for metagenomic binning, comparative biology and taxonomic classification.</title>
        <authorList>
            <person name="Goeker M."/>
        </authorList>
    </citation>
    <scope>NUCLEOTIDE SEQUENCE [LARGE SCALE GENOMIC DNA]</scope>
    <source>
        <strain evidence="6 7">DSM 103336</strain>
    </source>
</reference>
<dbReference type="InterPro" id="IPR036390">
    <property type="entry name" value="WH_DNA-bd_sf"/>
</dbReference>
<protein>
    <submittedName>
        <fullName evidence="6">DNA-binding transcriptional LysR family regulator</fullName>
    </submittedName>
</protein>
<keyword evidence="7" id="KW-1185">Reference proteome</keyword>
<dbReference type="Pfam" id="PF00126">
    <property type="entry name" value="HTH_1"/>
    <property type="match status" value="1"/>
</dbReference>
<evidence type="ECO:0000256" key="3">
    <source>
        <dbReference type="ARBA" id="ARBA00023125"/>
    </source>
</evidence>
<keyword evidence="2" id="KW-0805">Transcription regulation</keyword>
<gene>
    <name evidence="6" type="ORF">FHS99_001506</name>
</gene>
<dbReference type="Pfam" id="PF03466">
    <property type="entry name" value="LysR_substrate"/>
    <property type="match status" value="1"/>
</dbReference>
<dbReference type="GO" id="GO:0003700">
    <property type="term" value="F:DNA-binding transcription factor activity"/>
    <property type="evidence" value="ECO:0007669"/>
    <property type="project" value="InterPro"/>
</dbReference>
<evidence type="ECO:0000256" key="4">
    <source>
        <dbReference type="ARBA" id="ARBA00023163"/>
    </source>
</evidence>
<dbReference type="PROSITE" id="PS50931">
    <property type="entry name" value="HTH_LYSR"/>
    <property type="match status" value="1"/>
</dbReference>
<comment type="caution">
    <text evidence="6">The sequence shown here is derived from an EMBL/GenBank/DDBJ whole genome shotgun (WGS) entry which is preliminary data.</text>
</comment>
<dbReference type="InterPro" id="IPR058163">
    <property type="entry name" value="LysR-type_TF_proteobact-type"/>
</dbReference>
<dbReference type="EMBL" id="JACIJR010000003">
    <property type="protein sequence ID" value="MBB5729028.1"/>
    <property type="molecule type" value="Genomic_DNA"/>
</dbReference>